<keyword evidence="1" id="KW-0732">Signal</keyword>
<proteinExistence type="predicted"/>
<dbReference type="PROSITE" id="PS51318">
    <property type="entry name" value="TAT"/>
    <property type="match status" value="1"/>
</dbReference>
<dbReference type="RefSeq" id="WP_143027210.1">
    <property type="nucleotide sequence ID" value="NZ_FNAP01000013.1"/>
</dbReference>
<dbReference type="Proteomes" id="UP000199412">
    <property type="component" value="Unassembled WGS sequence"/>
</dbReference>
<evidence type="ECO:0000313" key="3">
    <source>
        <dbReference type="Proteomes" id="UP000199412"/>
    </source>
</evidence>
<evidence type="ECO:0008006" key="4">
    <source>
        <dbReference type="Google" id="ProtNLM"/>
    </source>
</evidence>
<protein>
    <recommendedName>
        <fullName evidence="4">Lipocalin-like domain-containing protein</fullName>
    </recommendedName>
</protein>
<dbReference type="InterPro" id="IPR006311">
    <property type="entry name" value="TAT_signal"/>
</dbReference>
<evidence type="ECO:0000313" key="2">
    <source>
        <dbReference type="EMBL" id="SDE81082.1"/>
    </source>
</evidence>
<dbReference type="STRING" id="69960.SAMN05421720_1134"/>
<organism evidence="2 3">
    <name type="scientific">Rhodospira trueperi</name>
    <dbReference type="NCBI Taxonomy" id="69960"/>
    <lineage>
        <taxon>Bacteria</taxon>
        <taxon>Pseudomonadati</taxon>
        <taxon>Pseudomonadota</taxon>
        <taxon>Alphaproteobacteria</taxon>
        <taxon>Rhodospirillales</taxon>
        <taxon>Rhodospirillaceae</taxon>
        <taxon>Rhodospira</taxon>
    </lineage>
</organism>
<feature type="signal peptide" evidence="1">
    <location>
        <begin position="1"/>
        <end position="34"/>
    </location>
</feature>
<gene>
    <name evidence="2" type="ORF">SAMN05421720_1134</name>
</gene>
<keyword evidence="3" id="KW-1185">Reference proteome</keyword>
<reference evidence="2 3" key="1">
    <citation type="submission" date="2016-10" db="EMBL/GenBank/DDBJ databases">
        <authorList>
            <person name="de Groot N.N."/>
        </authorList>
    </citation>
    <scope>NUCLEOTIDE SEQUENCE [LARGE SCALE GENOMIC DNA]</scope>
    <source>
        <strain evidence="2 3">ATCC 700224</strain>
    </source>
</reference>
<name>A0A1G7FZ24_9PROT</name>
<feature type="chain" id="PRO_5011758312" description="Lipocalin-like domain-containing protein" evidence="1">
    <location>
        <begin position="35"/>
        <end position="154"/>
    </location>
</feature>
<sequence>MSRTPRRAVLRSPAALFLALLLFALGLGPASARAQDALVGAWQGHGMDPSSGAVIGMEYLFNADGTFQKSLGMQLGVSGGYTWVAGIWFTEGEWLRLEVREHYDTHQGSRGPRPPGELWVWRLLEPATLQLTHSLCVQQQINRPDCVLILQRVR</sequence>
<dbReference type="EMBL" id="FNAP01000013">
    <property type="protein sequence ID" value="SDE81082.1"/>
    <property type="molecule type" value="Genomic_DNA"/>
</dbReference>
<accession>A0A1G7FZ24</accession>
<evidence type="ECO:0000256" key="1">
    <source>
        <dbReference type="SAM" id="SignalP"/>
    </source>
</evidence>
<dbReference type="AlphaFoldDB" id="A0A1G7FZ24"/>